<accession>A0AAE3XG72</accession>
<dbReference type="NCBIfam" id="NF033537">
    <property type="entry name" value="lasso_biosyn_B2"/>
    <property type="match status" value="1"/>
</dbReference>
<dbReference type="RefSeq" id="WP_309858169.1">
    <property type="nucleotide sequence ID" value="NZ_JAVDQJ010000017.1"/>
</dbReference>
<evidence type="ECO:0000313" key="3">
    <source>
        <dbReference type="Proteomes" id="UP001185331"/>
    </source>
</evidence>
<evidence type="ECO:0000313" key="2">
    <source>
        <dbReference type="EMBL" id="MDR6220872.1"/>
    </source>
</evidence>
<protein>
    <recommendedName>
        <fullName evidence="1">Microcin J25-processing protein McjB C-terminal domain-containing protein</fullName>
    </recommendedName>
</protein>
<name>A0AAE3XG72_9DEIO</name>
<comment type="caution">
    <text evidence="2">The sequence shown here is derived from an EMBL/GenBank/DDBJ whole genome shotgun (WGS) entry which is preliminary data.</text>
</comment>
<dbReference type="InterPro" id="IPR032708">
    <property type="entry name" value="McjB_C"/>
</dbReference>
<gene>
    <name evidence="2" type="ORF">J2Y00_004499</name>
</gene>
<dbReference type="AlphaFoldDB" id="A0AAE3XG72"/>
<sequence>MARAVLRRPARLLRVCRVLPVAWQVRRLLRREANLPRLLAGLESGPVWPAAGEPAALHRDVTAALRLMGVRERGCVPRAMTLYALLSRQGHTVAYVSGVRRVNGELDGHAWVELNGVPVAEGNLAGFTIQFRHDNRLSR</sequence>
<dbReference type="EMBL" id="JAVDQK010000018">
    <property type="protein sequence ID" value="MDR6220872.1"/>
    <property type="molecule type" value="Genomic_DNA"/>
</dbReference>
<dbReference type="Proteomes" id="UP001185331">
    <property type="component" value="Unassembled WGS sequence"/>
</dbReference>
<proteinExistence type="predicted"/>
<evidence type="ECO:0000259" key="1">
    <source>
        <dbReference type="Pfam" id="PF13471"/>
    </source>
</evidence>
<feature type="domain" description="Microcin J25-processing protein McjB C-terminal" evidence="1">
    <location>
        <begin position="22"/>
        <end position="128"/>
    </location>
</feature>
<organism evidence="2 3">
    <name type="scientific">Deinococcus soli</name>
    <name type="common">ex Cha et al. 2016</name>
    <dbReference type="NCBI Taxonomy" id="1309411"/>
    <lineage>
        <taxon>Bacteria</taxon>
        <taxon>Thermotogati</taxon>
        <taxon>Deinococcota</taxon>
        <taxon>Deinococci</taxon>
        <taxon>Deinococcales</taxon>
        <taxon>Deinococcaceae</taxon>
        <taxon>Deinococcus</taxon>
    </lineage>
</organism>
<dbReference type="Pfam" id="PF13471">
    <property type="entry name" value="Transglut_core3"/>
    <property type="match status" value="1"/>
</dbReference>
<dbReference type="InterPro" id="IPR053521">
    <property type="entry name" value="McjB-like"/>
</dbReference>
<reference evidence="2" key="1">
    <citation type="submission" date="2023-07" db="EMBL/GenBank/DDBJ databases">
        <title>Sorghum-associated microbial communities from plants grown in Nebraska, USA.</title>
        <authorList>
            <person name="Schachtman D."/>
        </authorList>
    </citation>
    <scope>NUCLEOTIDE SEQUENCE</scope>
    <source>
        <strain evidence="2">BE330</strain>
    </source>
</reference>